<name>A0A485KB62_9STRA</name>
<evidence type="ECO:0000313" key="2">
    <source>
        <dbReference type="EMBL" id="KAF0717297.1"/>
    </source>
</evidence>
<dbReference type="InterPro" id="IPR032675">
    <property type="entry name" value="LRR_dom_sf"/>
</dbReference>
<evidence type="ECO:0000313" key="4">
    <source>
        <dbReference type="Proteomes" id="UP000332933"/>
    </source>
</evidence>
<dbReference type="SUPFAM" id="SSF52047">
    <property type="entry name" value="RNI-like"/>
    <property type="match status" value="1"/>
</dbReference>
<gene>
    <name evidence="3" type="primary">Aste57867_2377</name>
    <name evidence="2" type="ORF">As57867_002371</name>
    <name evidence="3" type="ORF">ASTE57867_2377</name>
</gene>
<dbReference type="EMBL" id="CAADRA010000270">
    <property type="protein sequence ID" value="VFT79578.1"/>
    <property type="molecule type" value="Genomic_DNA"/>
</dbReference>
<reference evidence="3 4" key="1">
    <citation type="submission" date="2019-03" db="EMBL/GenBank/DDBJ databases">
        <authorList>
            <person name="Gaulin E."/>
            <person name="Dumas B."/>
        </authorList>
    </citation>
    <scope>NUCLEOTIDE SEQUENCE [LARGE SCALE GENOMIC DNA]</scope>
    <source>
        <strain evidence="3">CBS 568.67</strain>
    </source>
</reference>
<dbReference type="Gene3D" id="3.80.10.10">
    <property type="entry name" value="Ribonuclease Inhibitor"/>
    <property type="match status" value="1"/>
</dbReference>
<keyword evidence="4" id="KW-1185">Reference proteome</keyword>
<reference evidence="2" key="2">
    <citation type="submission" date="2019-06" db="EMBL/GenBank/DDBJ databases">
        <title>Genomics analysis of Aphanomyces spp. identifies a new class of oomycete effector associated with host adaptation.</title>
        <authorList>
            <person name="Gaulin E."/>
        </authorList>
    </citation>
    <scope>NUCLEOTIDE SEQUENCE</scope>
    <source>
        <strain evidence="2">CBS 578.67</strain>
    </source>
</reference>
<evidence type="ECO:0000256" key="1">
    <source>
        <dbReference type="ARBA" id="ARBA00022737"/>
    </source>
</evidence>
<proteinExistence type="predicted"/>
<dbReference type="InterPro" id="IPR052201">
    <property type="entry name" value="LRR-containing_regulator"/>
</dbReference>
<organism evidence="3 4">
    <name type="scientific">Aphanomyces stellatus</name>
    <dbReference type="NCBI Taxonomy" id="120398"/>
    <lineage>
        <taxon>Eukaryota</taxon>
        <taxon>Sar</taxon>
        <taxon>Stramenopiles</taxon>
        <taxon>Oomycota</taxon>
        <taxon>Saprolegniomycetes</taxon>
        <taxon>Saprolegniales</taxon>
        <taxon>Verrucalvaceae</taxon>
        <taxon>Aphanomyces</taxon>
    </lineage>
</organism>
<dbReference type="Proteomes" id="UP000332933">
    <property type="component" value="Unassembled WGS sequence"/>
</dbReference>
<sequence length="439" mass="49909">MRLPLDLIRQIGLWVQEPTTFFSFLEALGTPAARGPLDPLWQLLLLHPHKSLWPSLHLTFSMKDHLRLVEDAMPCFTCVRVYWFPDLDWLLHYLRRPIDVEWSADFTLTDTQGLAEWFAQWVQLPLTQLRVFFPRDEPMLIDYFCAAYPQCQNLTCLSIWTTGGPIALPLPTSWSKLVELSLNRVLMTSTRVYQLIHWLASVPVRSIRLDNWSFEANVDNTLQGTFFSALFLHSTLQALTLEECSLTALDHFASTDTLTRTLHTLTLTNCNLNPSSLVGLANSLSDSCLQSFILRRPGYEEGEDDEYMAAFERLFQGVALSSTTHLTLSLCGLDDACWARLAPLIPTTKVERLSLHYNGITDVSMPWLGCAVQGTHTLRTLTLSQNKITTSGFQSFLGHVQTSSLKTLCMMDYDMHQDDQAIQDLVQQAQTVGIRWEFS</sequence>
<dbReference type="PANTHER" id="PTHR24111:SF0">
    <property type="entry name" value="LEUCINE-RICH REPEAT-CONTAINING PROTEIN"/>
    <property type="match status" value="1"/>
</dbReference>
<dbReference type="AlphaFoldDB" id="A0A485KB62"/>
<evidence type="ECO:0000313" key="3">
    <source>
        <dbReference type="EMBL" id="VFT79578.1"/>
    </source>
</evidence>
<accession>A0A485KB62</accession>
<dbReference type="SMART" id="SM00368">
    <property type="entry name" value="LRR_RI"/>
    <property type="match status" value="3"/>
</dbReference>
<dbReference type="PANTHER" id="PTHR24111">
    <property type="entry name" value="LEUCINE-RICH REPEAT-CONTAINING PROTEIN 34"/>
    <property type="match status" value="1"/>
</dbReference>
<protein>
    <submittedName>
        <fullName evidence="3">Aste57867_2377 protein</fullName>
    </submittedName>
</protein>
<dbReference type="EMBL" id="VJMH01000270">
    <property type="protein sequence ID" value="KAF0717297.1"/>
    <property type="molecule type" value="Genomic_DNA"/>
</dbReference>
<keyword evidence="1" id="KW-0677">Repeat</keyword>